<keyword evidence="3" id="KW-1185">Reference proteome</keyword>
<name>A0A8J7SQ24_9PROT</name>
<dbReference type="Proteomes" id="UP000672602">
    <property type="component" value="Unassembled WGS sequence"/>
</dbReference>
<dbReference type="InterPro" id="IPR009305">
    <property type="entry name" value="Mpo1-like"/>
</dbReference>
<feature type="transmembrane region" description="Helical" evidence="1">
    <location>
        <begin position="29"/>
        <end position="47"/>
    </location>
</feature>
<reference evidence="2" key="1">
    <citation type="submission" date="2021-04" db="EMBL/GenBank/DDBJ databases">
        <authorList>
            <person name="Zhang D.-C."/>
        </authorList>
    </citation>
    <scope>NUCLEOTIDE SEQUENCE</scope>
    <source>
        <strain evidence="2">CGMCC 1.15697</strain>
    </source>
</reference>
<organism evidence="2 3">
    <name type="scientific">Marivibrio halodurans</name>
    <dbReference type="NCBI Taxonomy" id="2039722"/>
    <lineage>
        <taxon>Bacteria</taxon>
        <taxon>Pseudomonadati</taxon>
        <taxon>Pseudomonadota</taxon>
        <taxon>Alphaproteobacteria</taxon>
        <taxon>Rhodospirillales</taxon>
        <taxon>Rhodospirillaceae</taxon>
        <taxon>Marivibrio</taxon>
    </lineage>
</organism>
<evidence type="ECO:0000313" key="3">
    <source>
        <dbReference type="Proteomes" id="UP000672602"/>
    </source>
</evidence>
<evidence type="ECO:0000256" key="1">
    <source>
        <dbReference type="SAM" id="Phobius"/>
    </source>
</evidence>
<accession>A0A8J7SQ24</accession>
<dbReference type="PANTHER" id="PTHR34205:SF2">
    <property type="entry name" value="DUF962 DOMAIN-CONTAINING PROTEIN"/>
    <property type="match status" value="1"/>
</dbReference>
<keyword evidence="1" id="KW-0472">Membrane</keyword>
<dbReference type="EMBL" id="JAGMWN010000013">
    <property type="protein sequence ID" value="MBP5858978.1"/>
    <property type="molecule type" value="Genomic_DNA"/>
</dbReference>
<proteinExistence type="predicted"/>
<evidence type="ECO:0000313" key="2">
    <source>
        <dbReference type="EMBL" id="MBP5858978.1"/>
    </source>
</evidence>
<dbReference type="RefSeq" id="WP_210683564.1">
    <property type="nucleotide sequence ID" value="NZ_JAGMWN010000013.1"/>
</dbReference>
<keyword evidence="1" id="KW-1133">Transmembrane helix</keyword>
<dbReference type="Pfam" id="PF06127">
    <property type="entry name" value="Mpo1-like"/>
    <property type="match status" value="1"/>
</dbReference>
<protein>
    <submittedName>
        <fullName evidence="2">DUF962 domain-containing protein</fullName>
    </submittedName>
</protein>
<sequence length="119" mass="13420">MTERTTRFTRYRDFWPHYLREHARPGTRVLHFAGTGAALLCLALAAVLADWRFLPAALVAGYGPAWIAHMAVERNRPATFTHPLWSLVSDFRMFLLWLGGRLGRELRAAGVESDGTGRP</sequence>
<dbReference type="AlphaFoldDB" id="A0A8J7SQ24"/>
<dbReference type="PANTHER" id="PTHR34205">
    <property type="entry name" value="TRANSMEMBRANE PROTEIN"/>
    <property type="match status" value="1"/>
</dbReference>
<gene>
    <name evidence="2" type="ORF">KAJ83_18305</name>
</gene>
<comment type="caution">
    <text evidence="2">The sequence shown here is derived from an EMBL/GenBank/DDBJ whole genome shotgun (WGS) entry which is preliminary data.</text>
</comment>
<keyword evidence="1" id="KW-0812">Transmembrane</keyword>
<feature type="transmembrane region" description="Helical" evidence="1">
    <location>
        <begin position="53"/>
        <end position="72"/>
    </location>
</feature>